<reference evidence="2 3" key="2">
    <citation type="journal article" date="2013" name="Plant Cell Physiol.">
        <title>Rice Annotation Project Database (RAP-DB): an integrative and interactive database for rice genomics.</title>
        <authorList>
            <person name="Sakai H."/>
            <person name="Lee S.S."/>
            <person name="Tanaka T."/>
            <person name="Numa H."/>
            <person name="Kim J."/>
            <person name="Kawahara Y."/>
            <person name="Wakimoto H."/>
            <person name="Yang C.C."/>
            <person name="Iwamoto M."/>
            <person name="Abe T."/>
            <person name="Yamada Y."/>
            <person name="Muto A."/>
            <person name="Inokuchi H."/>
            <person name="Ikemura T."/>
            <person name="Matsumoto T."/>
            <person name="Sasaki T."/>
            <person name="Itoh T."/>
        </authorList>
    </citation>
    <scope>NUCLEOTIDE SEQUENCE [LARGE SCALE GENOMIC DNA]</scope>
    <source>
        <strain evidence="3">cv. Nipponbare</strain>
    </source>
</reference>
<dbReference type="PaxDb" id="39947-A0A0P0XD09"/>
<gene>
    <name evidence="2" type="ordered locus">Os08g0217350</name>
    <name evidence="2" type="ORF">OSNPB_080217350</name>
</gene>
<feature type="compositionally biased region" description="Polar residues" evidence="1">
    <location>
        <begin position="51"/>
        <end position="65"/>
    </location>
</feature>
<accession>A0A0P0XD09</accession>
<dbReference type="EMBL" id="AP014964">
    <property type="protein sequence ID" value="BAT04356.1"/>
    <property type="molecule type" value="Genomic_DNA"/>
</dbReference>
<evidence type="ECO:0000313" key="3">
    <source>
        <dbReference type="Proteomes" id="UP000059680"/>
    </source>
</evidence>
<evidence type="ECO:0000313" key="2">
    <source>
        <dbReference type="EMBL" id="BAT04356.1"/>
    </source>
</evidence>
<evidence type="ECO:0000256" key="1">
    <source>
        <dbReference type="SAM" id="MobiDB-lite"/>
    </source>
</evidence>
<dbReference type="InParanoid" id="A0A0P0XD09"/>
<sequence>MAVAGRDTAARRQWRQCDGGARHGGSVQQWCDKAAHSTAAKRRGGVARQGETASTARRQPARQCSGTAVAVAAQRAAVQWRSSKHSTWQRQQRHRHGSVAAVR</sequence>
<protein>
    <submittedName>
        <fullName evidence="2">Os08g0217350 protein</fullName>
    </submittedName>
</protein>
<reference evidence="2 3" key="3">
    <citation type="journal article" date="2013" name="Rice">
        <title>Improvement of the Oryza sativa Nipponbare reference genome using next generation sequence and optical map data.</title>
        <authorList>
            <person name="Kawahara Y."/>
            <person name="de la Bastide M."/>
            <person name="Hamilton J.P."/>
            <person name="Kanamori H."/>
            <person name="McCombie W.R."/>
            <person name="Ouyang S."/>
            <person name="Schwartz D.C."/>
            <person name="Tanaka T."/>
            <person name="Wu J."/>
            <person name="Zhou S."/>
            <person name="Childs K.L."/>
            <person name="Davidson R.M."/>
            <person name="Lin H."/>
            <person name="Quesada-Ocampo L."/>
            <person name="Vaillancourt B."/>
            <person name="Sakai H."/>
            <person name="Lee S.S."/>
            <person name="Kim J."/>
            <person name="Numa H."/>
            <person name="Itoh T."/>
            <person name="Buell C.R."/>
            <person name="Matsumoto T."/>
        </authorList>
    </citation>
    <scope>NUCLEOTIDE SEQUENCE [LARGE SCALE GENOMIC DNA]</scope>
    <source>
        <strain evidence="3">cv. Nipponbare</strain>
    </source>
</reference>
<proteinExistence type="predicted"/>
<reference evidence="3" key="1">
    <citation type="journal article" date="2005" name="Nature">
        <title>The map-based sequence of the rice genome.</title>
        <authorList>
            <consortium name="International rice genome sequencing project (IRGSP)"/>
            <person name="Matsumoto T."/>
            <person name="Wu J."/>
            <person name="Kanamori H."/>
            <person name="Katayose Y."/>
            <person name="Fujisawa M."/>
            <person name="Namiki N."/>
            <person name="Mizuno H."/>
            <person name="Yamamoto K."/>
            <person name="Antonio B.A."/>
            <person name="Baba T."/>
            <person name="Sakata K."/>
            <person name="Nagamura Y."/>
            <person name="Aoki H."/>
            <person name="Arikawa K."/>
            <person name="Arita K."/>
            <person name="Bito T."/>
            <person name="Chiden Y."/>
            <person name="Fujitsuka N."/>
            <person name="Fukunaka R."/>
            <person name="Hamada M."/>
            <person name="Harada C."/>
            <person name="Hayashi A."/>
            <person name="Hijishita S."/>
            <person name="Honda M."/>
            <person name="Hosokawa S."/>
            <person name="Ichikawa Y."/>
            <person name="Idonuma A."/>
            <person name="Iijima M."/>
            <person name="Ikeda M."/>
            <person name="Ikeno M."/>
            <person name="Ito K."/>
            <person name="Ito S."/>
            <person name="Ito T."/>
            <person name="Ito Y."/>
            <person name="Ito Y."/>
            <person name="Iwabuchi A."/>
            <person name="Kamiya K."/>
            <person name="Karasawa W."/>
            <person name="Kurita K."/>
            <person name="Katagiri S."/>
            <person name="Kikuta A."/>
            <person name="Kobayashi H."/>
            <person name="Kobayashi N."/>
            <person name="Machita K."/>
            <person name="Maehara T."/>
            <person name="Masukawa M."/>
            <person name="Mizubayashi T."/>
            <person name="Mukai Y."/>
            <person name="Nagasaki H."/>
            <person name="Nagata Y."/>
            <person name="Naito S."/>
            <person name="Nakashima M."/>
            <person name="Nakama Y."/>
            <person name="Nakamichi Y."/>
            <person name="Nakamura M."/>
            <person name="Meguro A."/>
            <person name="Negishi M."/>
            <person name="Ohta I."/>
            <person name="Ohta T."/>
            <person name="Okamoto M."/>
            <person name="Ono N."/>
            <person name="Saji S."/>
            <person name="Sakaguchi M."/>
            <person name="Sakai K."/>
            <person name="Shibata M."/>
            <person name="Shimokawa T."/>
            <person name="Song J."/>
            <person name="Takazaki Y."/>
            <person name="Terasawa K."/>
            <person name="Tsugane M."/>
            <person name="Tsuji K."/>
            <person name="Ueda S."/>
            <person name="Waki K."/>
            <person name="Yamagata H."/>
            <person name="Yamamoto M."/>
            <person name="Yamamoto S."/>
            <person name="Yamane H."/>
            <person name="Yoshiki S."/>
            <person name="Yoshihara R."/>
            <person name="Yukawa K."/>
            <person name="Zhong H."/>
            <person name="Yano M."/>
            <person name="Yuan Q."/>
            <person name="Ouyang S."/>
            <person name="Liu J."/>
            <person name="Jones K.M."/>
            <person name="Gansberger K."/>
            <person name="Moffat K."/>
            <person name="Hill J."/>
            <person name="Bera J."/>
            <person name="Fadrosh D."/>
            <person name="Jin S."/>
            <person name="Johri S."/>
            <person name="Kim M."/>
            <person name="Overton L."/>
            <person name="Reardon M."/>
            <person name="Tsitrin T."/>
            <person name="Vuong H."/>
            <person name="Weaver B."/>
            <person name="Ciecko A."/>
            <person name="Tallon L."/>
            <person name="Jackson J."/>
            <person name="Pai G."/>
            <person name="Aken S.V."/>
            <person name="Utterback T."/>
            <person name="Reidmuller S."/>
            <person name="Feldblyum T."/>
            <person name="Hsiao J."/>
            <person name="Zismann V."/>
            <person name="Iobst S."/>
            <person name="de Vazeille A.R."/>
            <person name="Buell C.R."/>
            <person name="Ying K."/>
            <person name="Li Y."/>
            <person name="Lu T."/>
            <person name="Huang Y."/>
            <person name="Zhao Q."/>
            <person name="Feng Q."/>
            <person name="Zhang L."/>
            <person name="Zhu J."/>
            <person name="Weng Q."/>
            <person name="Mu J."/>
            <person name="Lu Y."/>
            <person name="Fan D."/>
            <person name="Liu Y."/>
            <person name="Guan J."/>
            <person name="Zhang Y."/>
            <person name="Yu S."/>
            <person name="Liu X."/>
            <person name="Zhang Y."/>
            <person name="Hong G."/>
            <person name="Han B."/>
            <person name="Choisne N."/>
            <person name="Demange N."/>
            <person name="Orjeda G."/>
            <person name="Samain S."/>
            <person name="Cattolico L."/>
            <person name="Pelletier E."/>
            <person name="Couloux A."/>
            <person name="Segurens B."/>
            <person name="Wincker P."/>
            <person name="D'Hont A."/>
            <person name="Scarpelli C."/>
            <person name="Weissenbach J."/>
            <person name="Salanoubat M."/>
            <person name="Quetier F."/>
            <person name="Yu Y."/>
            <person name="Kim H.R."/>
            <person name="Rambo T."/>
            <person name="Currie J."/>
            <person name="Collura K."/>
            <person name="Luo M."/>
            <person name="Yang T."/>
            <person name="Ammiraju J.S.S."/>
            <person name="Engler F."/>
            <person name="Soderlund C."/>
            <person name="Wing R.A."/>
            <person name="Palmer L.E."/>
            <person name="de la Bastide M."/>
            <person name="Spiegel L."/>
            <person name="Nascimento L."/>
            <person name="Zutavern T."/>
            <person name="O'Shaughnessy A."/>
            <person name="Dike S."/>
            <person name="Dedhia N."/>
            <person name="Preston R."/>
            <person name="Balija V."/>
            <person name="McCombie W.R."/>
            <person name="Chow T."/>
            <person name="Chen H."/>
            <person name="Chung M."/>
            <person name="Chen C."/>
            <person name="Shaw J."/>
            <person name="Wu H."/>
            <person name="Hsiao K."/>
            <person name="Chao Y."/>
            <person name="Chu M."/>
            <person name="Cheng C."/>
            <person name="Hour A."/>
            <person name="Lee P."/>
            <person name="Lin S."/>
            <person name="Lin Y."/>
            <person name="Liou J."/>
            <person name="Liu S."/>
            <person name="Hsing Y."/>
            <person name="Raghuvanshi S."/>
            <person name="Mohanty A."/>
            <person name="Bharti A.K."/>
            <person name="Gaur A."/>
            <person name="Gupta V."/>
            <person name="Kumar D."/>
            <person name="Ravi V."/>
            <person name="Vij S."/>
            <person name="Kapur A."/>
            <person name="Khurana P."/>
            <person name="Khurana P."/>
            <person name="Khurana J.P."/>
            <person name="Tyagi A.K."/>
            <person name="Gaikwad K."/>
            <person name="Singh A."/>
            <person name="Dalal V."/>
            <person name="Srivastava S."/>
            <person name="Dixit A."/>
            <person name="Pal A.K."/>
            <person name="Ghazi I.A."/>
            <person name="Yadav M."/>
            <person name="Pandit A."/>
            <person name="Bhargava A."/>
            <person name="Sureshbabu K."/>
            <person name="Batra K."/>
            <person name="Sharma T.R."/>
            <person name="Mohapatra T."/>
            <person name="Singh N.K."/>
            <person name="Messing J."/>
            <person name="Nelson A.B."/>
            <person name="Fuks G."/>
            <person name="Kavchok S."/>
            <person name="Keizer G."/>
            <person name="Linton E."/>
            <person name="Llaca V."/>
            <person name="Song R."/>
            <person name="Tanyolac B."/>
            <person name="Young S."/>
            <person name="Ho-Il K."/>
            <person name="Hahn J.H."/>
            <person name="Sangsakoo G."/>
            <person name="Vanavichit A."/>
            <person name="de Mattos Luiz.A.T."/>
            <person name="Zimmer P.D."/>
            <person name="Malone G."/>
            <person name="Dellagostin O."/>
            <person name="de Oliveira A.C."/>
            <person name="Bevan M."/>
            <person name="Bancroft I."/>
            <person name="Minx P."/>
            <person name="Cordum H."/>
            <person name="Wilson R."/>
            <person name="Cheng Z."/>
            <person name="Jin W."/>
            <person name="Jiang J."/>
            <person name="Leong S.A."/>
            <person name="Iwama H."/>
            <person name="Gojobori T."/>
            <person name="Itoh T."/>
            <person name="Niimura Y."/>
            <person name="Fujii Y."/>
            <person name="Habara T."/>
            <person name="Sakai H."/>
            <person name="Sato Y."/>
            <person name="Wilson G."/>
            <person name="Kumar K."/>
            <person name="McCouch S."/>
            <person name="Juretic N."/>
            <person name="Hoen D."/>
            <person name="Wright S."/>
            <person name="Bruskiewich R."/>
            <person name="Bureau T."/>
            <person name="Miyao A."/>
            <person name="Hirochika H."/>
            <person name="Nishikawa T."/>
            <person name="Kadowaki K."/>
            <person name="Sugiura M."/>
            <person name="Burr B."/>
            <person name="Sasaki T."/>
        </authorList>
    </citation>
    <scope>NUCLEOTIDE SEQUENCE [LARGE SCALE GENOMIC DNA]</scope>
    <source>
        <strain evidence="3">cv. Nipponbare</strain>
    </source>
</reference>
<name>A0A0P0XD09_ORYSJ</name>
<dbReference type="Proteomes" id="UP000059680">
    <property type="component" value="Chromosome 8"/>
</dbReference>
<feature type="region of interest" description="Disordered" evidence="1">
    <location>
        <begin position="82"/>
        <end position="103"/>
    </location>
</feature>
<feature type="region of interest" description="Disordered" evidence="1">
    <location>
        <begin position="1"/>
        <end position="65"/>
    </location>
</feature>
<keyword evidence="3" id="KW-1185">Reference proteome</keyword>
<dbReference type="AlphaFoldDB" id="A0A0P0XD09"/>
<organism evidence="2 3">
    <name type="scientific">Oryza sativa subsp. japonica</name>
    <name type="common">Rice</name>
    <dbReference type="NCBI Taxonomy" id="39947"/>
    <lineage>
        <taxon>Eukaryota</taxon>
        <taxon>Viridiplantae</taxon>
        <taxon>Streptophyta</taxon>
        <taxon>Embryophyta</taxon>
        <taxon>Tracheophyta</taxon>
        <taxon>Spermatophyta</taxon>
        <taxon>Magnoliopsida</taxon>
        <taxon>Liliopsida</taxon>
        <taxon>Poales</taxon>
        <taxon>Poaceae</taxon>
        <taxon>BOP clade</taxon>
        <taxon>Oryzoideae</taxon>
        <taxon>Oryzeae</taxon>
        <taxon>Oryzinae</taxon>
        <taxon>Oryza</taxon>
        <taxon>Oryza sativa</taxon>
    </lineage>
</organism>